<dbReference type="InterPro" id="IPR019734">
    <property type="entry name" value="TPR_rpt"/>
</dbReference>
<evidence type="ECO:0000256" key="3">
    <source>
        <dbReference type="PROSITE-ProRule" id="PRU00339"/>
    </source>
</evidence>
<dbReference type="EMBL" id="CAADFC020000032">
    <property type="protein sequence ID" value="VIO79003.1"/>
    <property type="molecule type" value="Genomic_DNA"/>
</dbReference>
<feature type="repeat" description="TPR" evidence="3">
    <location>
        <begin position="129"/>
        <end position="162"/>
    </location>
</feature>
<dbReference type="InterPro" id="IPR001309">
    <property type="entry name" value="Pept_C14_p20"/>
</dbReference>
<dbReference type="Pfam" id="PF13414">
    <property type="entry name" value="TPR_11"/>
    <property type="match status" value="3"/>
</dbReference>
<dbReference type="Gene3D" id="3.40.50.1460">
    <property type="match status" value="1"/>
</dbReference>
<dbReference type="Pfam" id="PF00656">
    <property type="entry name" value="Peptidase_C14"/>
    <property type="match status" value="1"/>
</dbReference>
<dbReference type="SUPFAM" id="SSF52129">
    <property type="entry name" value="Caspase-like"/>
    <property type="match status" value="1"/>
</dbReference>
<dbReference type="InterPro" id="IPR011990">
    <property type="entry name" value="TPR-like_helical_dom_sf"/>
</dbReference>
<dbReference type="AlphaFoldDB" id="A0A508TXM6"/>
<feature type="domain" description="Caspase family p20" evidence="4">
    <location>
        <begin position="464"/>
        <end position="594"/>
    </location>
</feature>
<dbReference type="PANTHER" id="PTHR44858:SF1">
    <property type="entry name" value="UDP-N-ACETYLGLUCOSAMINE--PEPTIDE N-ACETYLGLUCOSAMINYLTRANSFERASE SPINDLY-RELATED"/>
    <property type="match status" value="1"/>
</dbReference>
<dbReference type="GO" id="GO:0004197">
    <property type="term" value="F:cysteine-type endopeptidase activity"/>
    <property type="evidence" value="ECO:0007669"/>
    <property type="project" value="InterPro"/>
</dbReference>
<accession>A0A508TXM6</accession>
<reference evidence="5" key="1">
    <citation type="submission" date="2019-02" db="EMBL/GenBank/DDBJ databases">
        <authorList>
            <person name="Pothier F.J."/>
        </authorList>
    </citation>
    <scope>NUCLEOTIDE SEQUENCE</scope>
    <source>
        <strain evidence="5">CI-1B</strain>
    </source>
</reference>
<sequence>MASLFHFLHTPAILFLGCLFWISASSASEWSDCSSGDPAKAVQGCSAILKNGSATPPKQRAVALVNRGIAFYDRGDLDKARADYTAAIQLDPTNADAFHNRADLMLRNGALEAAIADYSQAVGLNGKFSSAYNGRGNALRERGQVDEAIADFNKAIELDPKSPFAYNGRANALRDKGESEKAIKDYAQAISIDPKYATAYIGRANAYSDQSNWAAALADYDAAIAIDSRDPTGFNNRGTAYQNKGELDKAIADYSQAIALDSKRAAFYFNRALAYHLKEDLDRAAADYSSAIRIDSNYAFAYHNRGLILQRKGDLDRAIADFSKAIEINPQYAQNYSSRGIALLRKGDARKAIVDLQKSAGLDNRQPAVMVGLGEAYAKLQMYREARASLDKALELDPLSSEAYLQRGRLMETMGDNAQASKDYSTALSFDPELKGAQEALKKASERIKAAKVEPSVVPTTGRLNRVALVIGNGDYVRVQGLPNAIHDAKLVAETFQKIGFRQVITVENQNREGLLVALRKFRDLADSAEWAVIYYAGHGIEIDGTNYVVPTDARLLTDRDVPDEAISLGRFLDAIDRAKEMKLVILDACRENPFLNTMKMSSASRTIGRGLARVEPDGGTLVAYSAKHGQIAMDGKGSNSPFASALVNRMLTPEIEIRKLFGLVRDDVLSATDRKQEPFIYGTLGGEDHFLNPRN</sequence>
<dbReference type="InterPro" id="IPR029030">
    <property type="entry name" value="Caspase-like_dom_sf"/>
</dbReference>
<feature type="repeat" description="TPR" evidence="3">
    <location>
        <begin position="299"/>
        <end position="332"/>
    </location>
</feature>
<evidence type="ECO:0000256" key="2">
    <source>
        <dbReference type="ARBA" id="ARBA00022803"/>
    </source>
</evidence>
<feature type="repeat" description="TPR" evidence="3">
    <location>
        <begin position="401"/>
        <end position="434"/>
    </location>
</feature>
<dbReference type="InterPro" id="IPR011600">
    <property type="entry name" value="Pept_C14_caspase"/>
</dbReference>
<feature type="repeat" description="TPR" evidence="3">
    <location>
        <begin position="61"/>
        <end position="94"/>
    </location>
</feature>
<dbReference type="InterPro" id="IPR050498">
    <property type="entry name" value="Ycf3"/>
</dbReference>
<keyword evidence="2 3" id="KW-0802">TPR repeat</keyword>
<feature type="repeat" description="TPR" evidence="3">
    <location>
        <begin position="231"/>
        <end position="264"/>
    </location>
</feature>
<dbReference type="PANTHER" id="PTHR44858">
    <property type="entry name" value="TETRATRICOPEPTIDE REPEAT PROTEIN 6"/>
    <property type="match status" value="1"/>
</dbReference>
<dbReference type="Pfam" id="PF00515">
    <property type="entry name" value="TPR_1"/>
    <property type="match status" value="1"/>
</dbReference>
<gene>
    <name evidence="5" type="primary">yrrB_4</name>
    <name evidence="5" type="ORF">CI1B_76320</name>
</gene>
<keyword evidence="6" id="KW-1185">Reference proteome</keyword>
<dbReference type="Proteomes" id="UP000328092">
    <property type="component" value="Unassembled WGS sequence"/>
</dbReference>
<dbReference type="RefSeq" id="WP_172628358.1">
    <property type="nucleotide sequence ID" value="NZ_CAADFC020000032.1"/>
</dbReference>
<evidence type="ECO:0000313" key="5">
    <source>
        <dbReference type="EMBL" id="VIO79003.1"/>
    </source>
</evidence>
<feature type="repeat" description="TPR" evidence="3">
    <location>
        <begin position="197"/>
        <end position="230"/>
    </location>
</feature>
<comment type="caution">
    <text evidence="5">The sequence shown here is derived from an EMBL/GenBank/DDBJ whole genome shotgun (WGS) entry which is preliminary data.</text>
</comment>
<protein>
    <submittedName>
        <fullName evidence="5">TPR repeat-containing protein YrrB</fullName>
    </submittedName>
</protein>
<evidence type="ECO:0000259" key="4">
    <source>
        <dbReference type="PROSITE" id="PS50208"/>
    </source>
</evidence>
<evidence type="ECO:0000256" key="1">
    <source>
        <dbReference type="ARBA" id="ARBA00022737"/>
    </source>
</evidence>
<proteinExistence type="predicted"/>
<dbReference type="PROSITE" id="PS50005">
    <property type="entry name" value="TPR"/>
    <property type="match status" value="9"/>
</dbReference>
<dbReference type="PROSITE" id="PS50293">
    <property type="entry name" value="TPR_REGION"/>
    <property type="match status" value="3"/>
</dbReference>
<feature type="repeat" description="TPR" evidence="3">
    <location>
        <begin position="367"/>
        <end position="400"/>
    </location>
</feature>
<dbReference type="Gene3D" id="1.25.40.10">
    <property type="entry name" value="Tetratricopeptide repeat domain"/>
    <property type="match status" value="5"/>
</dbReference>
<keyword evidence="1" id="KW-0677">Repeat</keyword>
<name>A0A508TXM6_9BRAD</name>
<dbReference type="PROSITE" id="PS50208">
    <property type="entry name" value="CASPASE_P20"/>
    <property type="match status" value="1"/>
</dbReference>
<dbReference type="GO" id="GO:0006508">
    <property type="term" value="P:proteolysis"/>
    <property type="evidence" value="ECO:0007669"/>
    <property type="project" value="InterPro"/>
</dbReference>
<dbReference type="SUPFAM" id="SSF48452">
    <property type="entry name" value="TPR-like"/>
    <property type="match status" value="2"/>
</dbReference>
<dbReference type="Pfam" id="PF14559">
    <property type="entry name" value="TPR_19"/>
    <property type="match status" value="1"/>
</dbReference>
<dbReference type="SMART" id="SM00028">
    <property type="entry name" value="TPR"/>
    <property type="match status" value="11"/>
</dbReference>
<feature type="repeat" description="TPR" evidence="3">
    <location>
        <begin position="163"/>
        <end position="196"/>
    </location>
</feature>
<evidence type="ECO:0000313" key="6">
    <source>
        <dbReference type="Proteomes" id="UP000328092"/>
    </source>
</evidence>
<organism evidence="5 6">
    <name type="scientific">Bradyrhizobium ivorense</name>
    <dbReference type="NCBI Taxonomy" id="2511166"/>
    <lineage>
        <taxon>Bacteria</taxon>
        <taxon>Pseudomonadati</taxon>
        <taxon>Pseudomonadota</taxon>
        <taxon>Alphaproteobacteria</taxon>
        <taxon>Hyphomicrobiales</taxon>
        <taxon>Nitrobacteraceae</taxon>
        <taxon>Bradyrhizobium</taxon>
    </lineage>
</organism>
<feature type="repeat" description="TPR" evidence="3">
    <location>
        <begin position="265"/>
        <end position="298"/>
    </location>
</feature>